<dbReference type="PANTHER" id="PTHR33738">
    <property type="entry name" value="EMB|CAB82975.1"/>
    <property type="match status" value="1"/>
</dbReference>
<dbReference type="AlphaFoldDB" id="A0A834HDJ8"/>
<dbReference type="OrthoDB" id="1733797at2759"/>
<reference evidence="1" key="1">
    <citation type="submission" date="2019-11" db="EMBL/GenBank/DDBJ databases">
        <authorList>
            <person name="Liu Y."/>
            <person name="Hou J."/>
            <person name="Li T.-Q."/>
            <person name="Guan C.-H."/>
            <person name="Wu X."/>
            <person name="Wu H.-Z."/>
            <person name="Ling F."/>
            <person name="Zhang R."/>
            <person name="Shi X.-G."/>
            <person name="Ren J.-P."/>
            <person name="Chen E.-F."/>
            <person name="Sun J.-M."/>
        </authorList>
    </citation>
    <scope>NUCLEOTIDE SEQUENCE</scope>
    <source>
        <strain evidence="1">Adult_tree_wgs_1</strain>
        <tissue evidence="1">Leaves</tissue>
    </source>
</reference>
<gene>
    <name evidence="1" type="ORF">RHSIM_Rhsim01G0233300</name>
</gene>
<evidence type="ECO:0000313" key="1">
    <source>
        <dbReference type="EMBL" id="KAF7152092.1"/>
    </source>
</evidence>
<evidence type="ECO:0000313" key="2">
    <source>
        <dbReference type="Proteomes" id="UP000626092"/>
    </source>
</evidence>
<sequence>MENKKQLGSSSSAADLLGSMKSPLPSSGAGIFASIFPPPPSVGRRNYSCSDLVGCLQEQSTRDEVWSTRQFTSEITADKSCITNKEKKSIFLERVETSPLSSSLYYGGQEDMYVCSSSTKSSGAYPFVSLDWRMLVWPSKEWKMIHMDPIQRVHVEGIGGKTDGSTIPEDVAAKMESYLVFVCRLGDEPAWLFYLRQHKSCKEEAKNVELERTKKQDSRDS</sequence>
<protein>
    <submittedName>
        <fullName evidence="1">Uncharacterized protein</fullName>
    </submittedName>
</protein>
<dbReference type="PANTHER" id="PTHR33738:SF8">
    <property type="entry name" value="OS05G0454500 PROTEIN"/>
    <property type="match status" value="1"/>
</dbReference>
<proteinExistence type="predicted"/>
<organism evidence="1 2">
    <name type="scientific">Rhododendron simsii</name>
    <name type="common">Sims's rhododendron</name>
    <dbReference type="NCBI Taxonomy" id="118357"/>
    <lineage>
        <taxon>Eukaryota</taxon>
        <taxon>Viridiplantae</taxon>
        <taxon>Streptophyta</taxon>
        <taxon>Embryophyta</taxon>
        <taxon>Tracheophyta</taxon>
        <taxon>Spermatophyta</taxon>
        <taxon>Magnoliopsida</taxon>
        <taxon>eudicotyledons</taxon>
        <taxon>Gunneridae</taxon>
        <taxon>Pentapetalae</taxon>
        <taxon>asterids</taxon>
        <taxon>Ericales</taxon>
        <taxon>Ericaceae</taxon>
        <taxon>Ericoideae</taxon>
        <taxon>Rhodoreae</taxon>
        <taxon>Rhododendron</taxon>
    </lineage>
</organism>
<dbReference type="Proteomes" id="UP000626092">
    <property type="component" value="Unassembled WGS sequence"/>
</dbReference>
<comment type="caution">
    <text evidence="1">The sequence shown here is derived from an EMBL/GenBank/DDBJ whole genome shotgun (WGS) entry which is preliminary data.</text>
</comment>
<dbReference type="EMBL" id="WJXA01000001">
    <property type="protein sequence ID" value="KAF7152092.1"/>
    <property type="molecule type" value="Genomic_DNA"/>
</dbReference>
<name>A0A834HDJ8_RHOSS</name>
<accession>A0A834HDJ8</accession>
<keyword evidence="2" id="KW-1185">Reference proteome</keyword>